<dbReference type="RefSeq" id="WP_145254617.1">
    <property type="nucleotide sequence ID" value="NZ_CP036279.1"/>
</dbReference>
<organism evidence="1 2">
    <name type="scientific">Kolteria novifilia</name>
    <dbReference type="NCBI Taxonomy" id="2527975"/>
    <lineage>
        <taxon>Bacteria</taxon>
        <taxon>Pseudomonadati</taxon>
        <taxon>Planctomycetota</taxon>
        <taxon>Planctomycetia</taxon>
        <taxon>Kolteriales</taxon>
        <taxon>Kolteriaceae</taxon>
        <taxon>Kolteria</taxon>
    </lineage>
</organism>
<dbReference type="AlphaFoldDB" id="A0A518AYI2"/>
<dbReference type="OrthoDB" id="267170at2"/>
<dbReference type="EMBL" id="CP036279">
    <property type="protein sequence ID" value="QDU59785.1"/>
    <property type="molecule type" value="Genomic_DNA"/>
</dbReference>
<dbReference type="Proteomes" id="UP000317093">
    <property type="component" value="Chromosome"/>
</dbReference>
<protein>
    <recommendedName>
        <fullName evidence="3">16S/18S rRNA aminocarboxypropyltransferase Tsr3 C-terminal domain-containing protein</fullName>
    </recommendedName>
</protein>
<accession>A0A518AYI2</accession>
<name>A0A518AYI2_9BACT</name>
<sequence>MGPDTVIVVHEKERRSKCSVEPLRGRKGFSFVSYPLEKPVELAGYVRLAMEGPRLSLEDRASGLLVLDATWRLADRMESAFAEVPPRSLPYWETAYPRVSKLLPDPEEGLATIEAIYVAHLILGRPTDGLLREYRWGELFLERNRDRF</sequence>
<evidence type="ECO:0000313" key="1">
    <source>
        <dbReference type="EMBL" id="QDU59785.1"/>
    </source>
</evidence>
<proteinExistence type="predicted"/>
<gene>
    <name evidence="1" type="ORF">Pan216_06180</name>
</gene>
<evidence type="ECO:0008006" key="3">
    <source>
        <dbReference type="Google" id="ProtNLM"/>
    </source>
</evidence>
<evidence type="ECO:0000313" key="2">
    <source>
        <dbReference type="Proteomes" id="UP000317093"/>
    </source>
</evidence>
<reference evidence="1 2" key="1">
    <citation type="submission" date="2019-02" db="EMBL/GenBank/DDBJ databases">
        <title>Deep-cultivation of Planctomycetes and their phenomic and genomic characterization uncovers novel biology.</title>
        <authorList>
            <person name="Wiegand S."/>
            <person name="Jogler M."/>
            <person name="Boedeker C."/>
            <person name="Pinto D."/>
            <person name="Vollmers J."/>
            <person name="Rivas-Marin E."/>
            <person name="Kohn T."/>
            <person name="Peeters S.H."/>
            <person name="Heuer A."/>
            <person name="Rast P."/>
            <person name="Oberbeckmann S."/>
            <person name="Bunk B."/>
            <person name="Jeske O."/>
            <person name="Meyerdierks A."/>
            <person name="Storesund J.E."/>
            <person name="Kallscheuer N."/>
            <person name="Luecker S."/>
            <person name="Lage O.M."/>
            <person name="Pohl T."/>
            <person name="Merkel B.J."/>
            <person name="Hornburger P."/>
            <person name="Mueller R.-W."/>
            <person name="Bruemmer F."/>
            <person name="Labrenz M."/>
            <person name="Spormann A.M."/>
            <person name="Op den Camp H."/>
            <person name="Overmann J."/>
            <person name="Amann R."/>
            <person name="Jetten M.S.M."/>
            <person name="Mascher T."/>
            <person name="Medema M.H."/>
            <person name="Devos D.P."/>
            <person name="Kaster A.-K."/>
            <person name="Ovreas L."/>
            <person name="Rohde M."/>
            <person name="Galperin M.Y."/>
            <person name="Jogler C."/>
        </authorList>
    </citation>
    <scope>NUCLEOTIDE SEQUENCE [LARGE SCALE GENOMIC DNA]</scope>
    <source>
        <strain evidence="1 2">Pan216</strain>
    </source>
</reference>
<keyword evidence="2" id="KW-1185">Reference proteome</keyword>
<dbReference type="KEGG" id="knv:Pan216_06180"/>